<organism evidence="1 2">
    <name type="scientific">Rhodococcus rhodochrous KG-21</name>
    <dbReference type="NCBI Taxonomy" id="1441923"/>
    <lineage>
        <taxon>Bacteria</taxon>
        <taxon>Bacillati</taxon>
        <taxon>Actinomycetota</taxon>
        <taxon>Actinomycetes</taxon>
        <taxon>Mycobacteriales</taxon>
        <taxon>Nocardiaceae</taxon>
        <taxon>Rhodococcus</taxon>
    </lineage>
</organism>
<dbReference type="Proteomes" id="UP000037712">
    <property type="component" value="Unassembled WGS sequence"/>
</dbReference>
<comment type="caution">
    <text evidence="1">The sequence shown here is derived from an EMBL/GenBank/DDBJ whole genome shotgun (WGS) entry which is preliminary data.</text>
</comment>
<proteinExistence type="predicted"/>
<protein>
    <submittedName>
        <fullName evidence="1">Uncharacterized protein</fullName>
    </submittedName>
</protein>
<reference evidence="1 2" key="1">
    <citation type="journal article" date="2015" name="Genome Announc.">
        <title>Draft Genome Sequence of Rhodococcus rhodochrous Strain KG-21, a Soil Isolate from Oil Fields of Krishna-Godavari Basin, India.</title>
        <authorList>
            <person name="Dawar C."/>
            <person name="Aggarwal R.K."/>
        </authorList>
    </citation>
    <scope>NUCLEOTIDE SEQUENCE [LARGE SCALE GENOMIC DNA]</scope>
    <source>
        <strain evidence="1 2">KG-21</strain>
    </source>
</reference>
<name>A0A0M8PSE1_RHORH</name>
<dbReference type="AlphaFoldDB" id="A0A0M8PSE1"/>
<gene>
    <name evidence="1" type="ORF">Z051_03825</name>
</gene>
<reference evidence="2" key="2">
    <citation type="submission" date="2015-01" db="EMBL/GenBank/DDBJ databases">
        <title>Draft genome sequence of potential hydrocarbon metabolising strain of Rhodococcus rhodochrous.</title>
        <authorList>
            <person name="Aggarwal R.K."/>
            <person name="Dawar C."/>
        </authorList>
    </citation>
    <scope>NUCLEOTIDE SEQUENCE [LARGE SCALE GENOMIC DNA]</scope>
    <source>
        <strain evidence="2">KG-21</strain>
    </source>
</reference>
<dbReference type="EMBL" id="AZYO01000004">
    <property type="protein sequence ID" value="KOS57608.1"/>
    <property type="molecule type" value="Genomic_DNA"/>
</dbReference>
<evidence type="ECO:0000313" key="2">
    <source>
        <dbReference type="Proteomes" id="UP000037712"/>
    </source>
</evidence>
<evidence type="ECO:0000313" key="1">
    <source>
        <dbReference type="EMBL" id="KOS57608.1"/>
    </source>
</evidence>
<accession>A0A0M8PSE1</accession>
<sequence length="99" mass="11018">MLKRDEHRDFDLAEALRYLPAEEFGSLCKTMGGDGSGSDEKVLQRRNVTLVAKLLVDKIVESGRRKKKAADPVFLDCVENRRGVEAIMEVDGSSSDYGQ</sequence>